<gene>
    <name evidence="5" type="ORF">CJ030_MR3G023992</name>
</gene>
<dbReference type="Proteomes" id="UP000516437">
    <property type="component" value="Chromosome 3"/>
</dbReference>
<name>A0A6A1WDB6_9ROSI</name>
<evidence type="ECO:0000313" key="6">
    <source>
        <dbReference type="Proteomes" id="UP000516437"/>
    </source>
</evidence>
<organism evidence="5 6">
    <name type="scientific">Morella rubra</name>
    <name type="common">Chinese bayberry</name>
    <dbReference type="NCBI Taxonomy" id="262757"/>
    <lineage>
        <taxon>Eukaryota</taxon>
        <taxon>Viridiplantae</taxon>
        <taxon>Streptophyta</taxon>
        <taxon>Embryophyta</taxon>
        <taxon>Tracheophyta</taxon>
        <taxon>Spermatophyta</taxon>
        <taxon>Magnoliopsida</taxon>
        <taxon>eudicotyledons</taxon>
        <taxon>Gunneridae</taxon>
        <taxon>Pentapetalae</taxon>
        <taxon>rosids</taxon>
        <taxon>fabids</taxon>
        <taxon>Fagales</taxon>
        <taxon>Myricaceae</taxon>
        <taxon>Morella</taxon>
    </lineage>
</organism>
<comment type="similarity">
    <text evidence="1">Belongs to the leguminous lectin family.</text>
</comment>
<dbReference type="GO" id="GO:0030246">
    <property type="term" value="F:carbohydrate binding"/>
    <property type="evidence" value="ECO:0007669"/>
    <property type="project" value="UniProtKB-KW"/>
</dbReference>
<comment type="caution">
    <text evidence="5">The sequence shown here is derived from an EMBL/GenBank/DDBJ whole genome shotgun (WGS) entry which is preliminary data.</text>
</comment>
<reference evidence="5 6" key="1">
    <citation type="journal article" date="2019" name="Plant Biotechnol. J.">
        <title>The red bayberry genome and genetic basis of sex determination.</title>
        <authorList>
            <person name="Jia H.M."/>
            <person name="Jia H.J."/>
            <person name="Cai Q.L."/>
            <person name="Wang Y."/>
            <person name="Zhao H.B."/>
            <person name="Yang W.F."/>
            <person name="Wang G.Y."/>
            <person name="Li Y.H."/>
            <person name="Zhan D.L."/>
            <person name="Shen Y.T."/>
            <person name="Niu Q.F."/>
            <person name="Chang L."/>
            <person name="Qiu J."/>
            <person name="Zhao L."/>
            <person name="Xie H.B."/>
            <person name="Fu W.Y."/>
            <person name="Jin J."/>
            <person name="Li X.W."/>
            <person name="Jiao Y."/>
            <person name="Zhou C.C."/>
            <person name="Tu T."/>
            <person name="Chai C.Y."/>
            <person name="Gao J.L."/>
            <person name="Fan L.J."/>
            <person name="van de Weg E."/>
            <person name="Wang J.Y."/>
            <person name="Gao Z.S."/>
        </authorList>
    </citation>
    <scope>NUCLEOTIDE SEQUENCE [LARGE SCALE GENOMIC DNA]</scope>
    <source>
        <tissue evidence="5">Leaves</tissue>
    </source>
</reference>
<protein>
    <submittedName>
        <fullName evidence="5">L-type lectin-domain containing receptor kinase IV.2</fullName>
    </submittedName>
</protein>
<dbReference type="PANTHER" id="PTHR32401:SF50">
    <property type="entry name" value="OS07G0133000 PROTEIN"/>
    <property type="match status" value="1"/>
</dbReference>
<dbReference type="Gene3D" id="2.60.120.200">
    <property type="match status" value="1"/>
</dbReference>
<sequence>MGKNAHTSTVASSSSSSSSSAYADTVYIIARFPDLKMELGLEKREAYAKTIVMFSKFALVLALLVTLAASEDTSFRYNGFLSDAGLGIYGRAEITSNGLLRLTDDSRHRLGQTFYAHPITFATGSSFSTTFVFAIVSQYPTMGGHGLAFVISRTRWFPPGLPSQYFGLFDVENIGNASNHVVVIELDTIQSKEFADINDNHVGIDING</sequence>
<dbReference type="Pfam" id="PF00139">
    <property type="entry name" value="Lectin_legB"/>
    <property type="match status" value="1"/>
</dbReference>
<evidence type="ECO:0000256" key="2">
    <source>
        <dbReference type="ARBA" id="ARBA00022734"/>
    </source>
</evidence>
<dbReference type="OrthoDB" id="543442at2759"/>
<dbReference type="GO" id="GO:0016301">
    <property type="term" value="F:kinase activity"/>
    <property type="evidence" value="ECO:0007669"/>
    <property type="project" value="UniProtKB-KW"/>
</dbReference>
<dbReference type="CDD" id="cd06899">
    <property type="entry name" value="lectin_legume_LecRK_Arcelin_ConA"/>
    <property type="match status" value="1"/>
</dbReference>
<dbReference type="InterPro" id="IPR001220">
    <property type="entry name" value="Legume_lectin_dom"/>
</dbReference>
<dbReference type="SUPFAM" id="SSF49899">
    <property type="entry name" value="Concanavalin A-like lectins/glucanases"/>
    <property type="match status" value="1"/>
</dbReference>
<keyword evidence="5" id="KW-0808">Transferase</keyword>
<keyword evidence="5" id="KW-0675">Receptor</keyword>
<feature type="transmembrane region" description="Helical" evidence="3">
    <location>
        <begin position="47"/>
        <end position="69"/>
    </location>
</feature>
<dbReference type="InterPro" id="IPR013320">
    <property type="entry name" value="ConA-like_dom_sf"/>
</dbReference>
<evidence type="ECO:0000259" key="4">
    <source>
        <dbReference type="Pfam" id="PF00139"/>
    </source>
</evidence>
<keyword evidence="6" id="KW-1185">Reference proteome</keyword>
<accession>A0A6A1WDB6</accession>
<feature type="domain" description="Legume lectin" evidence="4">
    <location>
        <begin position="73"/>
        <end position="208"/>
    </location>
</feature>
<evidence type="ECO:0000256" key="3">
    <source>
        <dbReference type="SAM" id="Phobius"/>
    </source>
</evidence>
<keyword evidence="2 5" id="KW-0430">Lectin</keyword>
<keyword evidence="3" id="KW-0812">Transmembrane</keyword>
<dbReference type="AlphaFoldDB" id="A0A6A1WDB6"/>
<keyword evidence="3" id="KW-1133">Transmembrane helix</keyword>
<evidence type="ECO:0000256" key="1">
    <source>
        <dbReference type="ARBA" id="ARBA00007606"/>
    </source>
</evidence>
<keyword evidence="5" id="KW-0418">Kinase</keyword>
<proteinExistence type="inferred from homology"/>
<keyword evidence="3" id="KW-0472">Membrane</keyword>
<dbReference type="PANTHER" id="PTHR32401">
    <property type="entry name" value="CONCANAVALIN A-LIKE LECTIN FAMILY PROTEIN"/>
    <property type="match status" value="1"/>
</dbReference>
<evidence type="ECO:0000313" key="5">
    <source>
        <dbReference type="EMBL" id="KAB1220840.1"/>
    </source>
</evidence>
<dbReference type="InterPro" id="IPR050258">
    <property type="entry name" value="Leguminous_Lectin"/>
</dbReference>
<dbReference type="EMBL" id="RXIC02000021">
    <property type="protein sequence ID" value="KAB1220840.1"/>
    <property type="molecule type" value="Genomic_DNA"/>
</dbReference>